<evidence type="ECO:0000256" key="3">
    <source>
        <dbReference type="ARBA" id="ARBA00022806"/>
    </source>
</evidence>
<dbReference type="PANTHER" id="PTHR43788:SF16">
    <property type="entry name" value="HELICASE WITH ZINC FINGER 2"/>
    <property type="match status" value="1"/>
</dbReference>
<evidence type="ECO:0000259" key="6">
    <source>
        <dbReference type="Pfam" id="PF13087"/>
    </source>
</evidence>
<dbReference type="Proteomes" id="UP001189429">
    <property type="component" value="Unassembled WGS sequence"/>
</dbReference>
<name>A0ABN9T8Z2_9DINO</name>
<feature type="region of interest" description="Disordered" evidence="5">
    <location>
        <begin position="620"/>
        <end position="710"/>
    </location>
</feature>
<dbReference type="InterPro" id="IPR027417">
    <property type="entry name" value="P-loop_NTPase"/>
</dbReference>
<keyword evidence="1" id="KW-0547">Nucleotide-binding</keyword>
<dbReference type="SUPFAM" id="SSF52540">
    <property type="entry name" value="P-loop containing nucleoside triphosphate hydrolases"/>
    <property type="match status" value="1"/>
</dbReference>
<feature type="domain" description="DNA2/NAM7 helicase-like C-terminal" evidence="6">
    <location>
        <begin position="255"/>
        <end position="316"/>
    </location>
</feature>
<feature type="region of interest" description="Disordered" evidence="5">
    <location>
        <begin position="202"/>
        <end position="234"/>
    </location>
</feature>
<keyword evidence="8" id="KW-1185">Reference proteome</keyword>
<evidence type="ECO:0000256" key="5">
    <source>
        <dbReference type="SAM" id="MobiDB-lite"/>
    </source>
</evidence>
<reference evidence="7" key="1">
    <citation type="submission" date="2023-10" db="EMBL/GenBank/DDBJ databases">
        <authorList>
            <person name="Chen Y."/>
            <person name="Shah S."/>
            <person name="Dougan E. K."/>
            <person name="Thang M."/>
            <person name="Chan C."/>
        </authorList>
    </citation>
    <scope>NUCLEOTIDE SEQUENCE [LARGE SCALE GENOMIC DNA]</scope>
</reference>
<proteinExistence type="predicted"/>
<comment type="caution">
    <text evidence="7">The sequence shown here is derived from an EMBL/GenBank/DDBJ whole genome shotgun (WGS) entry which is preliminary data.</text>
</comment>
<evidence type="ECO:0000256" key="2">
    <source>
        <dbReference type="ARBA" id="ARBA00022801"/>
    </source>
</evidence>
<keyword evidence="2" id="KW-0378">Hydrolase</keyword>
<organism evidence="7 8">
    <name type="scientific">Prorocentrum cordatum</name>
    <dbReference type="NCBI Taxonomy" id="2364126"/>
    <lineage>
        <taxon>Eukaryota</taxon>
        <taxon>Sar</taxon>
        <taxon>Alveolata</taxon>
        <taxon>Dinophyceae</taxon>
        <taxon>Prorocentrales</taxon>
        <taxon>Prorocentraceae</taxon>
        <taxon>Prorocentrum</taxon>
    </lineage>
</organism>
<dbReference type="PANTHER" id="PTHR43788">
    <property type="entry name" value="DNA2/NAM7 HELICASE FAMILY MEMBER"/>
    <property type="match status" value="1"/>
</dbReference>
<gene>
    <name evidence="7" type="ORF">PCOR1329_LOCUS36565</name>
</gene>
<dbReference type="Gene3D" id="3.40.50.300">
    <property type="entry name" value="P-loop containing nucleotide triphosphate hydrolases"/>
    <property type="match status" value="1"/>
</dbReference>
<dbReference type="Pfam" id="PF13087">
    <property type="entry name" value="AAA_12"/>
    <property type="match status" value="1"/>
</dbReference>
<dbReference type="EMBL" id="CAUYUJ010014447">
    <property type="protein sequence ID" value="CAK0841340.1"/>
    <property type="molecule type" value="Genomic_DNA"/>
</dbReference>
<evidence type="ECO:0000313" key="7">
    <source>
        <dbReference type="EMBL" id="CAK0841340.1"/>
    </source>
</evidence>
<feature type="compositionally biased region" description="Pro residues" evidence="5">
    <location>
        <begin position="638"/>
        <end position="647"/>
    </location>
</feature>
<accession>A0ABN9T8Z2</accession>
<dbReference type="InterPro" id="IPR050534">
    <property type="entry name" value="Coronavir_polyprotein_1ab"/>
</dbReference>
<evidence type="ECO:0000256" key="1">
    <source>
        <dbReference type="ARBA" id="ARBA00022741"/>
    </source>
</evidence>
<feature type="compositionally biased region" description="Low complexity" evidence="5">
    <location>
        <begin position="627"/>
        <end position="637"/>
    </location>
</feature>
<evidence type="ECO:0000256" key="4">
    <source>
        <dbReference type="ARBA" id="ARBA00022840"/>
    </source>
</evidence>
<keyword evidence="4" id="KW-0067">ATP-binding</keyword>
<evidence type="ECO:0000313" key="8">
    <source>
        <dbReference type="Proteomes" id="UP001189429"/>
    </source>
</evidence>
<sequence length="878" mass="93358">MAVLDEAGQSTEALAITSNGLAAMGMGPSVLSRLHASPGPCDHDDVLLGRCHEVHPSLLQWASDCFYDGPLPGGPTDPAKGRDPCSEDSEQACAARGSPPDSPTLGADKWRNPAHGAQLGGHLRVLLAHTDSAEASCNHVESTANIREAAVVCDSVAAAAPDLIARNKQLFVITGYRASMVALRHGHPLRPGAFLEAYHDRRQGKSTGKGSTPPSTPRGGRGGSPGPCESAYRQRPTQQNGLLHAFSALEARCPDLSAKNIVSISSVDGCQGDKAALVIFFTTPAIPTNEWGFMDDARRTNVAMTRAQEGLIVVMNGKMRKAVGETQFNTLADWVLDASAWLDGHTAFDHWQLQNGWADSAVSPAETKAILAEGKLKAWFRQKRKAREQQALGFATVYDTPLPDNFDGDGLGDDLAAGVAALLADPAFFPVLNYVLGLHQHLHGLRGAPANLHEHSRKLVSHDGYLFDLERGVEKTNYVYTATWTRLAYMAGLQATCRDARVAPEHRQFFQGPDGQPLPSAWAMSSLVMILFVVCEPKPPNAPYSKPGQIGDVLERILLRKTIDSADGKWSKAVLNWTPSGLRAPGSRSVQIWARAAGDGSVCIAQYAYEIGALAAPREGAERHAVGRPPAKGAGPRPQGPRAPPRAPSTAPGWALSAPQRAARGRVSRRCDARPAGGRKRTRRQQRSWANGATSGALRPEANPRPPPPRVLQRWLMPIEALALQGFPLGDELLRGALSGLSDQDVLLGAGNAMSVPVVAAVLADVLAKTGVGRQGLPPGRAPSWEAPRGETWDLSDSEEDTAAAGAAGPGRLFPACRCWLHLEHLPDGPGRPAGAWTLHARGRCLLLGRRVEEQACSLRGQMAAAGHSRASADSGAA</sequence>
<keyword evidence="3" id="KW-0347">Helicase</keyword>
<feature type="compositionally biased region" description="Basic residues" evidence="5">
    <location>
        <begin position="677"/>
        <end position="686"/>
    </location>
</feature>
<dbReference type="InterPro" id="IPR041679">
    <property type="entry name" value="DNA2/NAM7-like_C"/>
</dbReference>
<protein>
    <recommendedName>
        <fullName evidence="6">DNA2/NAM7 helicase-like C-terminal domain-containing protein</fullName>
    </recommendedName>
</protein>
<feature type="region of interest" description="Disordered" evidence="5">
    <location>
        <begin position="73"/>
        <end position="114"/>
    </location>
</feature>